<comment type="similarity">
    <text evidence="1">Belongs to the cytochrome P450 family.</text>
</comment>
<proteinExistence type="inferred from homology"/>
<comment type="caution">
    <text evidence="4">The sequence shown here is derived from an EMBL/GenBank/DDBJ whole genome shotgun (WGS) entry which is preliminary data.</text>
</comment>
<keyword evidence="2" id="KW-0349">Heme</keyword>
<keyword evidence="2" id="KW-0408">Iron</keyword>
<reference evidence="4 5" key="1">
    <citation type="submission" date="2021-03" db="EMBL/GenBank/DDBJ databases">
        <title>Genomic Encyclopedia of Type Strains, Phase IV (KMG-IV): sequencing the most valuable type-strain genomes for metagenomic binning, comparative biology and taxonomic classification.</title>
        <authorList>
            <person name="Goeker M."/>
        </authorList>
    </citation>
    <scope>NUCLEOTIDE SEQUENCE [LARGE SCALE GENOMIC DNA]</scope>
    <source>
        <strain evidence="4 5">DSM 21292</strain>
    </source>
</reference>
<keyword evidence="2" id="KW-0479">Metal-binding</keyword>
<dbReference type="InterPro" id="IPR001128">
    <property type="entry name" value="Cyt_P450"/>
</dbReference>
<evidence type="ECO:0000313" key="5">
    <source>
        <dbReference type="Proteomes" id="UP000810207"/>
    </source>
</evidence>
<keyword evidence="3" id="KW-0560">Oxidoreductase</keyword>
<dbReference type="InterPro" id="IPR036396">
    <property type="entry name" value="Cyt_P450_sf"/>
</dbReference>
<dbReference type="Proteomes" id="UP000810207">
    <property type="component" value="Unassembled WGS sequence"/>
</dbReference>
<dbReference type="InterPro" id="IPR002397">
    <property type="entry name" value="Cyt_P450_B"/>
</dbReference>
<organism evidence="4 5">
    <name type="scientific">Paenibacillus xylanexedens</name>
    <dbReference type="NCBI Taxonomy" id="528191"/>
    <lineage>
        <taxon>Bacteria</taxon>
        <taxon>Bacillati</taxon>
        <taxon>Bacillota</taxon>
        <taxon>Bacilli</taxon>
        <taxon>Bacillales</taxon>
        <taxon>Paenibacillaceae</taxon>
        <taxon>Paenibacillus</taxon>
    </lineage>
</organism>
<name>A0ABS4RWH6_PAEXY</name>
<evidence type="ECO:0000256" key="2">
    <source>
        <dbReference type="ARBA" id="ARBA00022617"/>
    </source>
</evidence>
<gene>
    <name evidence="4" type="ORF">J2Z28_003904</name>
</gene>
<dbReference type="Gene3D" id="1.10.630.10">
    <property type="entry name" value="Cytochrome P450"/>
    <property type="match status" value="1"/>
</dbReference>
<evidence type="ECO:0000256" key="1">
    <source>
        <dbReference type="ARBA" id="ARBA00010617"/>
    </source>
</evidence>
<dbReference type="RefSeq" id="WP_211083661.1">
    <property type="nucleotide sequence ID" value="NZ_CBCSLC010000047.1"/>
</dbReference>
<keyword evidence="5" id="KW-1185">Reference proteome</keyword>
<dbReference type="SUPFAM" id="SSF48264">
    <property type="entry name" value="Cytochrome P450"/>
    <property type="match status" value="1"/>
</dbReference>
<accession>A0ABS4RWH6</accession>
<dbReference type="PRINTS" id="PR00359">
    <property type="entry name" value="BP450"/>
</dbReference>
<dbReference type="CDD" id="cd11032">
    <property type="entry name" value="P450_EryK-like"/>
    <property type="match status" value="1"/>
</dbReference>
<protein>
    <submittedName>
        <fullName evidence="4">Cytochrome P450</fullName>
    </submittedName>
</protein>
<sequence length="399" mass="45560">MNIKERSSFPDLNLVTGFKTNAEKYEPFAWYKKMRQEDPVHYNETEDVWSVFKYEDVKRVAEDKEYFSNMVLAPPIIQDTIIFQDQPKHTIGRALLAKAFTPKAMSSWASRIDMIVQELMESIEGRIEIDMVQDFASPLPMIVISELLGVPTNDREQFRDWANTLTLAPQENTPEEYMRIYQLQAQASTQLVAYFQDIIELKRRNPADDIISDLTQAEEDGEKLSPESLIASCVMLLIAGNETTTSLITNSIYTFNDYKLVKELAQHPQMIPSAVEEMLRYRSPLQRAIRKVLKRTEIGGKVLEPGDYVVNWIGSANRDENIFEEGDKFILGRKNNPHLALGKGIHFCMGSHLARMEAKAALTAMLTTYPGLQVHPEYEVDVNPSNVYGLKNLSIQLQD</sequence>
<keyword evidence="3" id="KW-0503">Monooxygenase</keyword>
<dbReference type="EMBL" id="JAGIKV010000014">
    <property type="protein sequence ID" value="MBP2247253.1"/>
    <property type="molecule type" value="Genomic_DNA"/>
</dbReference>
<evidence type="ECO:0000313" key="4">
    <source>
        <dbReference type="EMBL" id="MBP2247253.1"/>
    </source>
</evidence>
<dbReference type="Pfam" id="PF00067">
    <property type="entry name" value="p450"/>
    <property type="match status" value="1"/>
</dbReference>
<evidence type="ECO:0000256" key="3">
    <source>
        <dbReference type="ARBA" id="ARBA00023033"/>
    </source>
</evidence>
<dbReference type="PANTHER" id="PTHR46696">
    <property type="entry name" value="P450, PUTATIVE (EUROFUNG)-RELATED"/>
    <property type="match status" value="1"/>
</dbReference>
<dbReference type="PANTHER" id="PTHR46696:SF1">
    <property type="entry name" value="CYTOCHROME P450 YJIB-RELATED"/>
    <property type="match status" value="1"/>
</dbReference>